<feature type="compositionally biased region" description="Basic residues" evidence="1">
    <location>
        <begin position="123"/>
        <end position="137"/>
    </location>
</feature>
<comment type="caution">
    <text evidence="2">The sequence shown here is derived from an EMBL/GenBank/DDBJ whole genome shotgun (WGS) entry which is preliminary data.</text>
</comment>
<gene>
    <name evidence="2" type="ORF">EVAR_42623_1</name>
</gene>
<evidence type="ECO:0000313" key="3">
    <source>
        <dbReference type="Proteomes" id="UP000299102"/>
    </source>
</evidence>
<sequence length="137" mass="14715">MGMVKKAAKAWLGRTAAQAAGAGGATPELAFTLAGRRLDAGCTARTAPCTLHPRPALLYIDFNIYIQQSFRLSGTIRPLPPGDLYTQRLCYCSATSAPGSGRLRRSLMRPSLSGGQRGVGSSRSRRFRVSAVHTRKH</sequence>
<accession>A0A4C1WZB8</accession>
<feature type="compositionally biased region" description="Low complexity" evidence="1">
    <location>
        <begin position="108"/>
        <end position="122"/>
    </location>
</feature>
<keyword evidence="3" id="KW-1185">Reference proteome</keyword>
<evidence type="ECO:0000256" key="1">
    <source>
        <dbReference type="SAM" id="MobiDB-lite"/>
    </source>
</evidence>
<reference evidence="2 3" key="1">
    <citation type="journal article" date="2019" name="Commun. Biol.">
        <title>The bagworm genome reveals a unique fibroin gene that provides high tensile strength.</title>
        <authorList>
            <person name="Kono N."/>
            <person name="Nakamura H."/>
            <person name="Ohtoshi R."/>
            <person name="Tomita M."/>
            <person name="Numata K."/>
            <person name="Arakawa K."/>
        </authorList>
    </citation>
    <scope>NUCLEOTIDE SEQUENCE [LARGE SCALE GENOMIC DNA]</scope>
</reference>
<feature type="region of interest" description="Disordered" evidence="1">
    <location>
        <begin position="99"/>
        <end position="137"/>
    </location>
</feature>
<proteinExistence type="predicted"/>
<evidence type="ECO:0000313" key="2">
    <source>
        <dbReference type="EMBL" id="GBP55447.1"/>
    </source>
</evidence>
<protein>
    <submittedName>
        <fullName evidence="2">Uncharacterized protein</fullName>
    </submittedName>
</protein>
<organism evidence="2 3">
    <name type="scientific">Eumeta variegata</name>
    <name type="common">Bagworm moth</name>
    <name type="synonym">Eumeta japonica</name>
    <dbReference type="NCBI Taxonomy" id="151549"/>
    <lineage>
        <taxon>Eukaryota</taxon>
        <taxon>Metazoa</taxon>
        <taxon>Ecdysozoa</taxon>
        <taxon>Arthropoda</taxon>
        <taxon>Hexapoda</taxon>
        <taxon>Insecta</taxon>
        <taxon>Pterygota</taxon>
        <taxon>Neoptera</taxon>
        <taxon>Endopterygota</taxon>
        <taxon>Lepidoptera</taxon>
        <taxon>Glossata</taxon>
        <taxon>Ditrysia</taxon>
        <taxon>Tineoidea</taxon>
        <taxon>Psychidae</taxon>
        <taxon>Oiketicinae</taxon>
        <taxon>Eumeta</taxon>
    </lineage>
</organism>
<dbReference type="Proteomes" id="UP000299102">
    <property type="component" value="Unassembled WGS sequence"/>
</dbReference>
<dbReference type="AlphaFoldDB" id="A0A4C1WZB8"/>
<name>A0A4C1WZB8_EUMVA</name>
<dbReference type="EMBL" id="BGZK01000669">
    <property type="protein sequence ID" value="GBP55447.1"/>
    <property type="molecule type" value="Genomic_DNA"/>
</dbReference>